<feature type="transmembrane region" description="Helical" evidence="2">
    <location>
        <begin position="220"/>
        <end position="240"/>
    </location>
</feature>
<proteinExistence type="predicted"/>
<feature type="transmembrane region" description="Helical" evidence="2">
    <location>
        <begin position="187"/>
        <end position="208"/>
    </location>
</feature>
<dbReference type="Pfam" id="PF01944">
    <property type="entry name" value="SpoIIM"/>
    <property type="match status" value="1"/>
</dbReference>
<feature type="transmembrane region" description="Helical" evidence="2">
    <location>
        <begin position="78"/>
        <end position="100"/>
    </location>
</feature>
<protein>
    <submittedName>
        <fullName evidence="3">Stage II sporulation protein M</fullName>
    </submittedName>
</protein>
<feature type="transmembrane region" description="Helical" evidence="2">
    <location>
        <begin position="148"/>
        <end position="167"/>
    </location>
</feature>
<organism evidence="3 4">
    <name type="scientific">Haloarchaeobius litoreus</name>
    <dbReference type="NCBI Taxonomy" id="755306"/>
    <lineage>
        <taxon>Archaea</taxon>
        <taxon>Methanobacteriati</taxon>
        <taxon>Methanobacteriota</taxon>
        <taxon>Stenosarchaea group</taxon>
        <taxon>Halobacteria</taxon>
        <taxon>Halobacteriales</taxon>
        <taxon>Halorubellaceae</taxon>
        <taxon>Haloarchaeobius</taxon>
    </lineage>
</organism>
<evidence type="ECO:0000256" key="1">
    <source>
        <dbReference type="SAM" id="MobiDB-lite"/>
    </source>
</evidence>
<dbReference type="InterPro" id="IPR002798">
    <property type="entry name" value="SpoIIM-like"/>
</dbReference>
<name>A0ABD6DKM2_9EURY</name>
<dbReference type="PANTHER" id="PTHR35337">
    <property type="entry name" value="SLR1478 PROTEIN"/>
    <property type="match status" value="1"/>
</dbReference>
<dbReference type="Proteomes" id="UP001597034">
    <property type="component" value="Unassembled WGS sequence"/>
</dbReference>
<evidence type="ECO:0000256" key="2">
    <source>
        <dbReference type="SAM" id="Phobius"/>
    </source>
</evidence>
<dbReference type="PANTHER" id="PTHR35337:SF1">
    <property type="entry name" value="SLR1478 PROTEIN"/>
    <property type="match status" value="1"/>
</dbReference>
<evidence type="ECO:0000313" key="4">
    <source>
        <dbReference type="Proteomes" id="UP001597034"/>
    </source>
</evidence>
<feature type="transmembrane region" description="Helical" evidence="2">
    <location>
        <begin position="120"/>
        <end position="141"/>
    </location>
</feature>
<dbReference type="RefSeq" id="WP_256401338.1">
    <property type="nucleotide sequence ID" value="NZ_JANHJR010000003.1"/>
</dbReference>
<comment type="caution">
    <text evidence="3">The sequence shown here is derived from an EMBL/GenBank/DDBJ whole genome shotgun (WGS) entry which is preliminary data.</text>
</comment>
<dbReference type="AlphaFoldDB" id="A0ABD6DKM2"/>
<keyword evidence="2" id="KW-1133">Transmembrane helix</keyword>
<feature type="region of interest" description="Disordered" evidence="1">
    <location>
        <begin position="1"/>
        <end position="63"/>
    </location>
</feature>
<keyword evidence="2" id="KW-0812">Transmembrane</keyword>
<keyword evidence="4" id="KW-1185">Reference proteome</keyword>
<reference evidence="3 4" key="1">
    <citation type="journal article" date="2019" name="Int. J. Syst. Evol. Microbiol.">
        <title>The Global Catalogue of Microorganisms (GCM) 10K type strain sequencing project: providing services to taxonomists for standard genome sequencing and annotation.</title>
        <authorList>
            <consortium name="The Broad Institute Genomics Platform"/>
            <consortium name="The Broad Institute Genome Sequencing Center for Infectious Disease"/>
            <person name="Wu L."/>
            <person name="Ma J."/>
        </authorList>
    </citation>
    <scope>NUCLEOTIDE SEQUENCE [LARGE SCALE GENOMIC DNA]</scope>
    <source>
        <strain evidence="3 4">CGMCC 1.10390</strain>
    </source>
</reference>
<dbReference type="EMBL" id="JBHUDO010000003">
    <property type="protein sequence ID" value="MFD1646577.1"/>
    <property type="molecule type" value="Genomic_DNA"/>
</dbReference>
<sequence length="258" mass="27684">MTDRPDDPPDGEPATKPTETDDGVGWSFDTDEPEAAKAETAGPDATAETGETTPPGHDDPPTLSWDGFALGWREHRRYTAFAAVLFLLSIPLGVALWEVGFDLFGAMGFSSPSEMFPDDITALFIFLNNTRAFFVFILGALTGGILTTIGLVFNGVLVGYVVTPAAAQEGYGFVLLALLPHGVLELPALFVGAAIAYRFLGNIVLYVFDRRDHFYTRGEVKRTGLLVAVSVAALAVAAVVEMHVTTWLLEQVYGTPAP</sequence>
<accession>A0ABD6DKM2</accession>
<evidence type="ECO:0000313" key="3">
    <source>
        <dbReference type="EMBL" id="MFD1646577.1"/>
    </source>
</evidence>
<gene>
    <name evidence="3" type="ORF">ACFSBL_12880</name>
</gene>
<keyword evidence="2" id="KW-0472">Membrane</keyword>